<dbReference type="Pfam" id="PF04427">
    <property type="entry name" value="Brix"/>
    <property type="match status" value="1"/>
</dbReference>
<dbReference type="InterPro" id="IPR007109">
    <property type="entry name" value="Brix"/>
</dbReference>
<dbReference type="GO" id="GO:0005730">
    <property type="term" value="C:nucleolus"/>
    <property type="evidence" value="ECO:0007669"/>
    <property type="project" value="TreeGrafter"/>
</dbReference>
<dbReference type="SUPFAM" id="SSF52954">
    <property type="entry name" value="Class II aaRS ABD-related"/>
    <property type="match status" value="1"/>
</dbReference>
<dbReference type="GO" id="GO:0000470">
    <property type="term" value="P:maturation of LSU-rRNA"/>
    <property type="evidence" value="ECO:0007669"/>
    <property type="project" value="TreeGrafter"/>
</dbReference>
<feature type="region of interest" description="Disordered" evidence="1">
    <location>
        <begin position="28"/>
        <end position="49"/>
    </location>
</feature>
<evidence type="ECO:0000313" key="4">
    <source>
        <dbReference type="Proteomes" id="UP000186594"/>
    </source>
</evidence>
<dbReference type="EMBL" id="LXFE01000132">
    <property type="protein sequence ID" value="OLL26929.1"/>
    <property type="molecule type" value="Genomic_DNA"/>
</dbReference>
<feature type="domain" description="Brix" evidence="2">
    <location>
        <begin position="96"/>
        <end position="279"/>
    </location>
</feature>
<dbReference type="PANTHER" id="PTHR22734">
    <property type="entry name" value="U3 SMALL NUCLEOLAR RIBONUCLEOPROTEIN PROTEIN IMP4"/>
    <property type="match status" value="1"/>
</dbReference>
<reference evidence="3 4" key="1">
    <citation type="submission" date="2016-04" db="EMBL/GenBank/DDBJ databases">
        <title>Evolutionary innovation and constraint leading to complex multicellularity in the Ascomycota.</title>
        <authorList>
            <person name="Cisse O."/>
            <person name="Nguyen A."/>
            <person name="Hewitt D.A."/>
            <person name="Jedd G."/>
            <person name="Stajich J.E."/>
        </authorList>
    </citation>
    <scope>NUCLEOTIDE SEQUENCE [LARGE SCALE GENOMIC DNA]</scope>
    <source>
        <strain evidence="3 4">DAH-3</strain>
    </source>
</reference>
<dbReference type="STRING" id="1198029.A0A1U7LWC5"/>
<dbReference type="InterPro" id="IPR044281">
    <property type="entry name" value="IMP4/RPF1"/>
</dbReference>
<proteinExistence type="predicted"/>
<name>A0A1U7LWC5_NEOID</name>
<dbReference type="GO" id="GO:0042134">
    <property type="term" value="F:rRNA primary transcript binding"/>
    <property type="evidence" value="ECO:0007669"/>
    <property type="project" value="InterPro"/>
</dbReference>
<dbReference type="Gene3D" id="3.40.50.10480">
    <property type="entry name" value="Probable brix-domain ribosomal biogenesis protein"/>
    <property type="match status" value="1"/>
</dbReference>
<sequence>MAPHPPRIANKIRRENFYALQKRAKQQDRLARRAEQRRVEKNDPAAKERRLAANVPATIESKREYDETMVKVDADILALEDATDEFASCLNGSITPKMLITTSKDPSAKLHLFSAELVDCFPNCTYVKRGHRFELEQIAAFASNRSYTDLLIINEDQKKPNGLLLIHLPAGPTAYFRLSSVQPAAEIAGHGRATCHKPELILNNFSTRLGHTVGRFFQSLFPLLPQFEGRQVVTLHNQRDFIFFRRHRYIFKDTEKVKLQELGPRFTLKLRRLQRGIHDRKNGVVEWEFKQKMETSRRKFFL</sequence>
<dbReference type="GO" id="GO:0000460">
    <property type="term" value="P:maturation of 5.8S rRNA"/>
    <property type="evidence" value="ECO:0007669"/>
    <property type="project" value="TreeGrafter"/>
</dbReference>
<organism evidence="3 4">
    <name type="scientific">Neolecta irregularis (strain DAH-3)</name>
    <dbReference type="NCBI Taxonomy" id="1198029"/>
    <lineage>
        <taxon>Eukaryota</taxon>
        <taxon>Fungi</taxon>
        <taxon>Dikarya</taxon>
        <taxon>Ascomycota</taxon>
        <taxon>Taphrinomycotina</taxon>
        <taxon>Neolectales</taxon>
        <taxon>Neolectaceae</taxon>
        <taxon>Neolecta</taxon>
    </lineage>
</organism>
<dbReference type="PANTHER" id="PTHR22734:SF3">
    <property type="entry name" value="RIBOSOME PRODUCTION FACTOR 1"/>
    <property type="match status" value="1"/>
</dbReference>
<protein>
    <submittedName>
        <fullName evidence="3">Brix domain-containing protein</fullName>
    </submittedName>
</protein>
<dbReference type="OrthoDB" id="264354at2759"/>
<gene>
    <name evidence="3" type="ORF">NEOLI_000720</name>
</gene>
<accession>A0A1U7LWC5</accession>
<evidence type="ECO:0000256" key="1">
    <source>
        <dbReference type="SAM" id="MobiDB-lite"/>
    </source>
</evidence>
<dbReference type="GO" id="GO:0030687">
    <property type="term" value="C:preribosome, large subunit precursor"/>
    <property type="evidence" value="ECO:0007669"/>
    <property type="project" value="TreeGrafter"/>
</dbReference>
<comment type="caution">
    <text evidence="3">The sequence shown here is derived from an EMBL/GenBank/DDBJ whole genome shotgun (WGS) entry which is preliminary data.</text>
</comment>
<dbReference type="FunFam" id="3.40.50.10480:FF:000002">
    <property type="entry name" value="Ribosome production factor 1"/>
    <property type="match status" value="1"/>
</dbReference>
<dbReference type="SMART" id="SM00879">
    <property type="entry name" value="Brix"/>
    <property type="match status" value="1"/>
</dbReference>
<keyword evidence="4" id="KW-1185">Reference proteome</keyword>
<dbReference type="AlphaFoldDB" id="A0A1U7LWC5"/>
<dbReference type="OMA" id="EWEHRPD"/>
<evidence type="ECO:0000259" key="2">
    <source>
        <dbReference type="PROSITE" id="PS50833"/>
    </source>
</evidence>
<dbReference type="PROSITE" id="PS50833">
    <property type="entry name" value="BRIX"/>
    <property type="match status" value="1"/>
</dbReference>
<evidence type="ECO:0000313" key="3">
    <source>
        <dbReference type="EMBL" id="OLL26929.1"/>
    </source>
</evidence>
<dbReference type="Proteomes" id="UP000186594">
    <property type="component" value="Unassembled WGS sequence"/>
</dbReference>